<dbReference type="Gene3D" id="3.30.420.10">
    <property type="entry name" value="Ribonuclease H-like superfamily/Ribonuclease H"/>
    <property type="match status" value="1"/>
</dbReference>
<dbReference type="GO" id="GO:0006139">
    <property type="term" value="P:nucleobase-containing compound metabolic process"/>
    <property type="evidence" value="ECO:0007669"/>
    <property type="project" value="InterPro"/>
</dbReference>
<dbReference type="InterPro" id="IPR051086">
    <property type="entry name" value="RNase_D-like"/>
</dbReference>
<dbReference type="Pfam" id="PF01612">
    <property type="entry name" value="DNA_pol_A_exo1"/>
    <property type="match status" value="1"/>
</dbReference>
<keyword evidence="3" id="KW-1185">Reference proteome</keyword>
<dbReference type="SMART" id="SM00474">
    <property type="entry name" value="35EXOc"/>
    <property type="match status" value="1"/>
</dbReference>
<accession>A0A1P8WE35</accession>
<evidence type="ECO:0000313" key="3">
    <source>
        <dbReference type="Proteomes" id="UP000187735"/>
    </source>
</evidence>
<dbReference type="STRING" id="1891926.Fuma_01920"/>
<proteinExistence type="predicted"/>
<evidence type="ECO:0000259" key="1">
    <source>
        <dbReference type="PROSITE" id="PS50967"/>
    </source>
</evidence>
<dbReference type="EMBL" id="CP017641">
    <property type="protein sequence ID" value="APZ92310.1"/>
    <property type="molecule type" value="Genomic_DNA"/>
</dbReference>
<dbReference type="PANTHER" id="PTHR47649:SF1">
    <property type="entry name" value="RIBONUCLEASE D"/>
    <property type="match status" value="1"/>
</dbReference>
<evidence type="ECO:0000313" key="2">
    <source>
        <dbReference type="EMBL" id="APZ92310.1"/>
    </source>
</evidence>
<dbReference type="InterPro" id="IPR002121">
    <property type="entry name" value="HRDC_dom"/>
</dbReference>
<dbReference type="Proteomes" id="UP000187735">
    <property type="component" value="Chromosome"/>
</dbReference>
<dbReference type="RefSeq" id="WP_077028200.1">
    <property type="nucleotide sequence ID" value="NZ_CP017641.1"/>
</dbReference>
<dbReference type="Gene3D" id="1.10.150.80">
    <property type="entry name" value="HRDC domain"/>
    <property type="match status" value="2"/>
</dbReference>
<dbReference type="GO" id="GO:0033890">
    <property type="term" value="F:ribonuclease D activity"/>
    <property type="evidence" value="ECO:0007669"/>
    <property type="project" value="UniProtKB-EC"/>
</dbReference>
<organism evidence="2 3">
    <name type="scientific">Fuerstiella marisgermanici</name>
    <dbReference type="NCBI Taxonomy" id="1891926"/>
    <lineage>
        <taxon>Bacteria</taxon>
        <taxon>Pseudomonadati</taxon>
        <taxon>Planctomycetota</taxon>
        <taxon>Planctomycetia</taxon>
        <taxon>Planctomycetales</taxon>
        <taxon>Planctomycetaceae</taxon>
        <taxon>Fuerstiella</taxon>
    </lineage>
</organism>
<dbReference type="InterPro" id="IPR012337">
    <property type="entry name" value="RNaseH-like_sf"/>
</dbReference>
<dbReference type="GO" id="GO:0008408">
    <property type="term" value="F:3'-5' exonuclease activity"/>
    <property type="evidence" value="ECO:0007669"/>
    <property type="project" value="InterPro"/>
</dbReference>
<dbReference type="CDD" id="cd06142">
    <property type="entry name" value="RNaseD_exo"/>
    <property type="match status" value="1"/>
</dbReference>
<protein>
    <submittedName>
        <fullName evidence="2">Ribonuclease D</fullName>
        <ecNumber evidence="2">3.1.13.5</ecNumber>
    </submittedName>
</protein>
<sequence length="396" mass="45404">MTVDLISHPEEFADLCNHIRESGVVAFDTEFVSESTYRPELGLLQFATDTRSAAVDPLAVGDLSAWWDIMADDQTTVIVHGGQAEIRFCLHLIGRPPRDLFDIQIAEGFRGRSYPLSYAAIVQRVLNQQVDGSQTRTDWLRRPLSSDQLTYALEDVEHVMEIWRTQTDWLQQRDRLSWALAEMQRMIDDIVADDAMPPWQRLSGAHKLSRRELAVLQKLAAWREQEAAFRNRPTRRILRDDLLIDLAKRKPKTVQQALATRDMNRPEYKRRLPDVVEVIAEALQLPDDELPVKPRSRRQESTSDEQVISKLLSLSLSNRCAELDISQTLVANNKDLTELVRYHRFANRKNGVPRILDGWRSDVCGQLLLDVMDGRVGFRVAPADAATPLEFHYDDK</sequence>
<dbReference type="InterPro" id="IPR036397">
    <property type="entry name" value="RNaseH_sf"/>
</dbReference>
<dbReference type="OrthoDB" id="9800549at2"/>
<dbReference type="Pfam" id="PF00570">
    <property type="entry name" value="HRDC"/>
    <property type="match status" value="1"/>
</dbReference>
<dbReference type="SUPFAM" id="SSF53098">
    <property type="entry name" value="Ribonuclease H-like"/>
    <property type="match status" value="1"/>
</dbReference>
<gene>
    <name evidence="2" type="primary">rnd</name>
    <name evidence="2" type="ORF">Fuma_01920</name>
</gene>
<dbReference type="SMART" id="SM00341">
    <property type="entry name" value="HRDC"/>
    <property type="match status" value="1"/>
</dbReference>
<dbReference type="PANTHER" id="PTHR47649">
    <property type="entry name" value="RIBONUCLEASE D"/>
    <property type="match status" value="1"/>
</dbReference>
<dbReference type="InterPro" id="IPR010997">
    <property type="entry name" value="HRDC-like_sf"/>
</dbReference>
<feature type="domain" description="HRDC" evidence="1">
    <location>
        <begin position="209"/>
        <end position="289"/>
    </location>
</feature>
<dbReference type="EC" id="3.1.13.5" evidence="2"/>
<dbReference type="GO" id="GO:0000166">
    <property type="term" value="F:nucleotide binding"/>
    <property type="evidence" value="ECO:0007669"/>
    <property type="project" value="InterPro"/>
</dbReference>
<dbReference type="InterPro" id="IPR044876">
    <property type="entry name" value="HRDC_dom_sf"/>
</dbReference>
<name>A0A1P8WE35_9PLAN</name>
<dbReference type="AlphaFoldDB" id="A0A1P8WE35"/>
<dbReference type="PROSITE" id="PS50967">
    <property type="entry name" value="HRDC"/>
    <property type="match status" value="1"/>
</dbReference>
<dbReference type="KEGG" id="fmr:Fuma_01920"/>
<dbReference type="InterPro" id="IPR002562">
    <property type="entry name" value="3'-5'_exonuclease_dom"/>
</dbReference>
<dbReference type="SUPFAM" id="SSF47819">
    <property type="entry name" value="HRDC-like"/>
    <property type="match status" value="2"/>
</dbReference>
<dbReference type="GO" id="GO:0003676">
    <property type="term" value="F:nucleic acid binding"/>
    <property type="evidence" value="ECO:0007669"/>
    <property type="project" value="InterPro"/>
</dbReference>
<keyword evidence="2" id="KW-0378">Hydrolase</keyword>
<reference evidence="2 3" key="1">
    <citation type="journal article" date="2016" name="Front. Microbiol.">
        <title>Fuerstia marisgermanicae gen. nov., sp. nov., an Unusual Member of the Phylum Planctomycetes from the German Wadden Sea.</title>
        <authorList>
            <person name="Kohn T."/>
            <person name="Heuer A."/>
            <person name="Jogler M."/>
            <person name="Vollmers J."/>
            <person name="Boedeker C."/>
            <person name="Bunk B."/>
            <person name="Rast P."/>
            <person name="Borchert D."/>
            <person name="Glockner I."/>
            <person name="Freese H.M."/>
            <person name="Klenk H.P."/>
            <person name="Overmann J."/>
            <person name="Kaster A.K."/>
            <person name="Rohde M."/>
            <person name="Wiegand S."/>
            <person name="Jogler C."/>
        </authorList>
    </citation>
    <scope>NUCLEOTIDE SEQUENCE [LARGE SCALE GENOMIC DNA]</scope>
    <source>
        <strain evidence="2 3">NH11</strain>
    </source>
</reference>